<evidence type="ECO:0008006" key="6">
    <source>
        <dbReference type="Google" id="ProtNLM"/>
    </source>
</evidence>
<protein>
    <recommendedName>
        <fullName evidence="6">P-loop containing nucleoside triphosphate hydrolase protein</fullName>
    </recommendedName>
</protein>
<accession>A0A319A273</accession>
<keyword evidence="5" id="KW-1185">Reference proteome</keyword>
<evidence type="ECO:0000313" key="4">
    <source>
        <dbReference type="EMBL" id="PYH46368.1"/>
    </source>
</evidence>
<dbReference type="SUPFAM" id="SSF52540">
    <property type="entry name" value="P-loop containing nucleoside triphosphate hydrolases"/>
    <property type="match status" value="1"/>
</dbReference>
<sequence>MSTIIPWIRNLFGDGTSLTRPLTKVAIIGLTEAGQRALLERLSDTPISPVTINGCHAAWQGSSKTLGLALNAVEVGIDGFRNWRVSVASLYTDADALIVVVNILHSIRLEELRCELDSIVNGRWERGEIQTYYIARKGIPWLVLANFEDQMVDEERAKEQVASLGLDGMDLDWSLHPISTATGQGVAESIQCLTQTLELNVKSTKP</sequence>
<keyword evidence="2 3" id="KW-0342">GTP-binding</keyword>
<reference evidence="4 5" key="1">
    <citation type="submission" date="2016-12" db="EMBL/GenBank/DDBJ databases">
        <title>The genomes of Aspergillus section Nigri reveals drivers in fungal speciation.</title>
        <authorList>
            <consortium name="DOE Joint Genome Institute"/>
            <person name="Vesth T.C."/>
            <person name="Nybo J."/>
            <person name="Theobald S."/>
            <person name="Brandl J."/>
            <person name="Frisvad J.C."/>
            <person name="Nielsen K.F."/>
            <person name="Lyhne E.K."/>
            <person name="Kogle M.E."/>
            <person name="Kuo A."/>
            <person name="Riley R."/>
            <person name="Clum A."/>
            <person name="Nolan M."/>
            <person name="Lipzen A."/>
            <person name="Salamov A."/>
            <person name="Henrissat B."/>
            <person name="Wiebenga A."/>
            <person name="De Vries R.P."/>
            <person name="Grigoriev I.V."/>
            <person name="Mortensen U.H."/>
            <person name="Andersen M.R."/>
            <person name="Baker S.E."/>
        </authorList>
    </citation>
    <scope>NUCLEOTIDE SEQUENCE [LARGE SCALE GENOMIC DNA]</scope>
    <source>
        <strain evidence="4 5">JOP 1030-1</strain>
    </source>
</reference>
<evidence type="ECO:0000313" key="5">
    <source>
        <dbReference type="Proteomes" id="UP000248349"/>
    </source>
</evidence>
<dbReference type="Gene3D" id="3.40.50.300">
    <property type="entry name" value="P-loop containing nucleotide triphosphate hydrolases"/>
    <property type="match status" value="1"/>
</dbReference>
<dbReference type="GO" id="GO:0003924">
    <property type="term" value="F:GTPase activity"/>
    <property type="evidence" value="ECO:0007669"/>
    <property type="project" value="InterPro"/>
</dbReference>
<dbReference type="RefSeq" id="XP_025432350.1">
    <property type="nucleotide sequence ID" value="XM_025577343.1"/>
</dbReference>
<dbReference type="InterPro" id="IPR006689">
    <property type="entry name" value="Small_GTPase_ARF/SAR"/>
</dbReference>
<gene>
    <name evidence="4" type="ORF">BP01DRAFT_381996</name>
</gene>
<dbReference type="OrthoDB" id="4496002at2759"/>
<dbReference type="EMBL" id="KZ821228">
    <property type="protein sequence ID" value="PYH46368.1"/>
    <property type="molecule type" value="Genomic_DNA"/>
</dbReference>
<dbReference type="Pfam" id="PF00025">
    <property type="entry name" value="Arf"/>
    <property type="match status" value="1"/>
</dbReference>
<feature type="binding site" evidence="3">
    <location>
        <begin position="146"/>
        <end position="149"/>
    </location>
    <ligand>
        <name>GTP</name>
        <dbReference type="ChEBI" id="CHEBI:37565"/>
    </ligand>
</feature>
<dbReference type="Proteomes" id="UP000248349">
    <property type="component" value="Unassembled WGS sequence"/>
</dbReference>
<name>A0A319A273_9EURO</name>
<evidence type="ECO:0000256" key="3">
    <source>
        <dbReference type="PIRSR" id="PIRSR606689-1"/>
    </source>
</evidence>
<dbReference type="AlphaFoldDB" id="A0A319A273"/>
<dbReference type="STRING" id="1450539.A0A319A273"/>
<evidence type="ECO:0000256" key="1">
    <source>
        <dbReference type="ARBA" id="ARBA00022741"/>
    </source>
</evidence>
<keyword evidence="1 3" id="KW-0547">Nucleotide-binding</keyword>
<evidence type="ECO:0000256" key="2">
    <source>
        <dbReference type="ARBA" id="ARBA00023134"/>
    </source>
</evidence>
<proteinExistence type="predicted"/>
<dbReference type="GO" id="GO:0005525">
    <property type="term" value="F:GTP binding"/>
    <property type="evidence" value="ECO:0007669"/>
    <property type="project" value="UniProtKB-KW"/>
</dbReference>
<feature type="binding site" evidence="3">
    <location>
        <position position="79"/>
    </location>
    <ligand>
        <name>GTP</name>
        <dbReference type="ChEBI" id="CHEBI:37565"/>
    </ligand>
</feature>
<organism evidence="4 5">
    <name type="scientific">Aspergillus saccharolyticus JOP 1030-1</name>
    <dbReference type="NCBI Taxonomy" id="1450539"/>
    <lineage>
        <taxon>Eukaryota</taxon>
        <taxon>Fungi</taxon>
        <taxon>Dikarya</taxon>
        <taxon>Ascomycota</taxon>
        <taxon>Pezizomycotina</taxon>
        <taxon>Eurotiomycetes</taxon>
        <taxon>Eurotiomycetidae</taxon>
        <taxon>Eurotiales</taxon>
        <taxon>Aspergillaceae</taxon>
        <taxon>Aspergillus</taxon>
        <taxon>Aspergillus subgen. Circumdati</taxon>
    </lineage>
</organism>
<dbReference type="InterPro" id="IPR027417">
    <property type="entry name" value="P-loop_NTPase"/>
</dbReference>
<dbReference type="GeneID" id="37078572"/>